<gene>
    <name evidence="1" type="ORF">SPARVUS_LOCUS9835827</name>
</gene>
<reference evidence="1" key="1">
    <citation type="submission" date="2023-05" db="EMBL/GenBank/DDBJ databases">
        <authorList>
            <person name="Stuckert A."/>
        </authorList>
    </citation>
    <scope>NUCLEOTIDE SEQUENCE</scope>
</reference>
<proteinExistence type="predicted"/>
<evidence type="ECO:0000313" key="1">
    <source>
        <dbReference type="EMBL" id="CAI9583574.1"/>
    </source>
</evidence>
<dbReference type="Proteomes" id="UP001162483">
    <property type="component" value="Unassembled WGS sequence"/>
</dbReference>
<sequence>MQGRTDHLETRALPEGSGSVGGPMRYPWYLFHRLF</sequence>
<name>A0ABN9EFC1_9NEOB</name>
<evidence type="ECO:0000313" key="2">
    <source>
        <dbReference type="Proteomes" id="UP001162483"/>
    </source>
</evidence>
<dbReference type="EMBL" id="CATNWA010015457">
    <property type="protein sequence ID" value="CAI9583574.1"/>
    <property type="molecule type" value="Genomic_DNA"/>
</dbReference>
<accession>A0ABN9EFC1</accession>
<keyword evidence="2" id="KW-1185">Reference proteome</keyword>
<protein>
    <submittedName>
        <fullName evidence="1">Uncharacterized protein</fullName>
    </submittedName>
</protein>
<organism evidence="1 2">
    <name type="scientific">Staurois parvus</name>
    <dbReference type="NCBI Taxonomy" id="386267"/>
    <lineage>
        <taxon>Eukaryota</taxon>
        <taxon>Metazoa</taxon>
        <taxon>Chordata</taxon>
        <taxon>Craniata</taxon>
        <taxon>Vertebrata</taxon>
        <taxon>Euteleostomi</taxon>
        <taxon>Amphibia</taxon>
        <taxon>Batrachia</taxon>
        <taxon>Anura</taxon>
        <taxon>Neobatrachia</taxon>
        <taxon>Ranoidea</taxon>
        <taxon>Ranidae</taxon>
        <taxon>Staurois</taxon>
    </lineage>
</organism>
<comment type="caution">
    <text evidence="1">The sequence shown here is derived from an EMBL/GenBank/DDBJ whole genome shotgun (WGS) entry which is preliminary data.</text>
</comment>